<evidence type="ECO:0000256" key="1">
    <source>
        <dbReference type="SAM" id="MobiDB-lite"/>
    </source>
</evidence>
<dbReference type="Gene3D" id="3.40.50.2300">
    <property type="match status" value="1"/>
</dbReference>
<name>A0A4R0JF65_9ACTN</name>
<feature type="domain" description="Phosphotyrosine protein phosphatase I" evidence="2">
    <location>
        <begin position="43"/>
        <end position="71"/>
    </location>
</feature>
<dbReference type="EMBL" id="SJKA01000001">
    <property type="protein sequence ID" value="TCC43266.1"/>
    <property type="molecule type" value="Genomic_DNA"/>
</dbReference>
<keyword evidence="4" id="KW-1185">Reference proteome</keyword>
<dbReference type="Pfam" id="PF01451">
    <property type="entry name" value="LMWPc"/>
    <property type="match status" value="1"/>
</dbReference>
<sequence>MHRQNHLEQIGGPPVLRTASGPRDGLGHLAELSGTEAQLFARDDVPDPYYGEDDGFDEVLAQIEKAADQWADRLRDQA</sequence>
<dbReference type="Proteomes" id="UP000292695">
    <property type="component" value="Unassembled WGS sequence"/>
</dbReference>
<evidence type="ECO:0000313" key="3">
    <source>
        <dbReference type="EMBL" id="TCC43266.1"/>
    </source>
</evidence>
<accession>A0A4R0JF65</accession>
<protein>
    <recommendedName>
        <fullName evidence="2">Phosphotyrosine protein phosphatase I domain-containing protein</fullName>
    </recommendedName>
</protein>
<dbReference type="InterPro" id="IPR023485">
    <property type="entry name" value="Ptyr_pPase"/>
</dbReference>
<evidence type="ECO:0000259" key="2">
    <source>
        <dbReference type="Pfam" id="PF01451"/>
    </source>
</evidence>
<evidence type="ECO:0000313" key="4">
    <source>
        <dbReference type="Proteomes" id="UP000292695"/>
    </source>
</evidence>
<proteinExistence type="predicted"/>
<dbReference type="InterPro" id="IPR036196">
    <property type="entry name" value="Ptyr_pPase_sf"/>
</dbReference>
<comment type="caution">
    <text evidence="3">The sequence shown here is derived from an EMBL/GenBank/DDBJ whole genome shotgun (WGS) entry which is preliminary data.</text>
</comment>
<gene>
    <name evidence="3" type="ORF">E0H50_01945</name>
</gene>
<dbReference type="AlphaFoldDB" id="A0A4R0JF65"/>
<dbReference type="OrthoDB" id="9784339at2"/>
<feature type="region of interest" description="Disordered" evidence="1">
    <location>
        <begin position="1"/>
        <end position="23"/>
    </location>
</feature>
<reference evidence="3 4" key="1">
    <citation type="submission" date="2019-02" db="EMBL/GenBank/DDBJ databases">
        <title>Kribbella capetownensis sp. nov. and Kribbella speibonae sp. nov., isolated from soil.</title>
        <authorList>
            <person name="Curtis S.M."/>
            <person name="Norton I."/>
            <person name="Everest G.J."/>
            <person name="Meyers P.R."/>
        </authorList>
    </citation>
    <scope>NUCLEOTIDE SEQUENCE [LARGE SCALE GENOMIC DNA]</scope>
    <source>
        <strain evidence="3 4">DSM 27082</strain>
    </source>
</reference>
<organism evidence="3 4">
    <name type="scientific">Kribbella sindirgiensis</name>
    <dbReference type="NCBI Taxonomy" id="1124744"/>
    <lineage>
        <taxon>Bacteria</taxon>
        <taxon>Bacillati</taxon>
        <taxon>Actinomycetota</taxon>
        <taxon>Actinomycetes</taxon>
        <taxon>Propionibacteriales</taxon>
        <taxon>Kribbellaceae</taxon>
        <taxon>Kribbella</taxon>
    </lineage>
</organism>
<dbReference type="SUPFAM" id="SSF52788">
    <property type="entry name" value="Phosphotyrosine protein phosphatases I"/>
    <property type="match status" value="1"/>
</dbReference>